<dbReference type="AlphaFoldDB" id="A0A1X6ZJW2"/>
<evidence type="ECO:0000259" key="2">
    <source>
        <dbReference type="Pfam" id="PF07835"/>
    </source>
</evidence>
<dbReference type="Gene3D" id="1.20.5.160">
    <property type="entry name" value="Bacterial aa3 type cytochrome c oxidase subunit IV"/>
    <property type="match status" value="1"/>
</dbReference>
<dbReference type="EMBL" id="FWFK01000004">
    <property type="protein sequence ID" value="SLN53049.1"/>
    <property type="molecule type" value="Genomic_DNA"/>
</dbReference>
<dbReference type="SUPFAM" id="SSF81469">
    <property type="entry name" value="Bacterial aa3 type cytochrome c oxidase subunit IV"/>
    <property type="match status" value="1"/>
</dbReference>
<dbReference type="GO" id="GO:0016491">
    <property type="term" value="F:oxidoreductase activity"/>
    <property type="evidence" value="ECO:0007669"/>
    <property type="project" value="UniProtKB-KW"/>
</dbReference>
<protein>
    <submittedName>
        <fullName evidence="3">Cytochrome c oxidase subunit 4</fullName>
        <ecNumber evidence="3">1.9.3.1</ecNumber>
    </submittedName>
</protein>
<keyword evidence="1" id="KW-1133">Transmembrane helix</keyword>
<dbReference type="Proteomes" id="UP000193570">
    <property type="component" value="Unassembled WGS sequence"/>
</dbReference>
<evidence type="ECO:0000313" key="3">
    <source>
        <dbReference type="EMBL" id="SLN53049.1"/>
    </source>
</evidence>
<name>A0A1X6ZJW2_9RHOB</name>
<dbReference type="Pfam" id="PF07835">
    <property type="entry name" value="COX4_pro_2"/>
    <property type="match status" value="1"/>
</dbReference>
<keyword evidence="3" id="KW-0560">Oxidoreductase</keyword>
<accession>A0A1X6ZJW2</accession>
<feature type="domain" description="Cytochrome c oxidase subunit IV bacterial aa3 type" evidence="2">
    <location>
        <begin position="4"/>
        <end position="42"/>
    </location>
</feature>
<keyword evidence="1" id="KW-0812">Transmembrane</keyword>
<dbReference type="EC" id="1.9.3.1" evidence="3"/>
<feature type="transmembrane region" description="Helical" evidence="1">
    <location>
        <begin position="21"/>
        <end position="43"/>
    </location>
</feature>
<proteinExistence type="predicted"/>
<organism evidence="3 4">
    <name type="scientific">Roseivivax jejudonensis</name>
    <dbReference type="NCBI Taxonomy" id="1529041"/>
    <lineage>
        <taxon>Bacteria</taxon>
        <taxon>Pseudomonadati</taxon>
        <taxon>Pseudomonadota</taxon>
        <taxon>Alphaproteobacteria</taxon>
        <taxon>Rhodobacterales</taxon>
        <taxon>Roseobacteraceae</taxon>
        <taxon>Roseivivax</taxon>
    </lineage>
</organism>
<reference evidence="3 4" key="1">
    <citation type="submission" date="2017-03" db="EMBL/GenBank/DDBJ databases">
        <authorList>
            <person name="Afonso C.L."/>
            <person name="Miller P.J."/>
            <person name="Scott M.A."/>
            <person name="Spackman E."/>
            <person name="Goraichik I."/>
            <person name="Dimitrov K.M."/>
            <person name="Suarez D.L."/>
            <person name="Swayne D.E."/>
        </authorList>
    </citation>
    <scope>NUCLEOTIDE SEQUENCE [LARGE SCALE GENOMIC DNA]</scope>
    <source>
        <strain evidence="3 4">CECT 8625</strain>
    </source>
</reference>
<gene>
    <name evidence="3" type="primary">ctaH</name>
    <name evidence="3" type="ORF">ROJ8625_02702</name>
</gene>
<evidence type="ECO:0000256" key="1">
    <source>
        <dbReference type="SAM" id="Phobius"/>
    </source>
</evidence>
<dbReference type="InterPro" id="IPR036596">
    <property type="entry name" value="Cyt-C_aa3_sf"/>
</dbReference>
<keyword evidence="1" id="KW-0472">Membrane</keyword>
<sequence length="44" mass="4941">MAEHKHGEMDIETQKKTFDGFVTFTVRSVVVILAIVIFLALFAS</sequence>
<dbReference type="RefSeq" id="WP_085792364.1">
    <property type="nucleotide sequence ID" value="NZ_FWFK01000004.1"/>
</dbReference>
<dbReference type="InterPro" id="IPR012422">
    <property type="entry name" value="Cyt_c_oxidase_su4_bac-aa3"/>
</dbReference>
<keyword evidence="4" id="KW-1185">Reference proteome</keyword>
<evidence type="ECO:0000313" key="4">
    <source>
        <dbReference type="Proteomes" id="UP000193570"/>
    </source>
</evidence>